<gene>
    <name evidence="2" type="ORF">Harvfovirus48_10</name>
</gene>
<evidence type="ECO:0000256" key="1">
    <source>
        <dbReference type="SAM" id="Phobius"/>
    </source>
</evidence>
<protein>
    <submittedName>
        <fullName evidence="2">Uncharacterized protein</fullName>
    </submittedName>
</protein>
<keyword evidence="1" id="KW-1133">Transmembrane helix</keyword>
<reference evidence="2" key="1">
    <citation type="submission" date="2018-10" db="EMBL/GenBank/DDBJ databases">
        <title>Hidden diversity of soil giant viruses.</title>
        <authorList>
            <person name="Schulz F."/>
            <person name="Alteio L."/>
            <person name="Goudeau D."/>
            <person name="Ryan E.M."/>
            <person name="Malmstrom R.R."/>
            <person name="Blanchard J."/>
            <person name="Woyke T."/>
        </authorList>
    </citation>
    <scope>NUCLEOTIDE SEQUENCE</scope>
    <source>
        <strain evidence="2">HAV1</strain>
    </source>
</reference>
<accession>A0A3G5A352</accession>
<feature type="transmembrane region" description="Helical" evidence="1">
    <location>
        <begin position="41"/>
        <end position="58"/>
    </location>
</feature>
<organism evidence="2">
    <name type="scientific">Harvfovirus sp</name>
    <dbReference type="NCBI Taxonomy" id="2487768"/>
    <lineage>
        <taxon>Viruses</taxon>
        <taxon>Varidnaviria</taxon>
        <taxon>Bamfordvirae</taxon>
        <taxon>Nucleocytoviricota</taxon>
        <taxon>Megaviricetes</taxon>
        <taxon>Imitervirales</taxon>
        <taxon>Mimiviridae</taxon>
        <taxon>Klosneuvirinae</taxon>
    </lineage>
</organism>
<name>A0A3G5A352_9VIRU</name>
<dbReference type="EMBL" id="MK072290">
    <property type="protein sequence ID" value="AYV81648.1"/>
    <property type="molecule type" value="Genomic_DNA"/>
</dbReference>
<sequence length="66" mass="7246">MGFFSKKYKLPDNVTSGIKDVHANVVGLAPDSVQPALNSNVGWFIVGGAVTLTSYFVIRRIIKFFL</sequence>
<keyword evidence="1" id="KW-0812">Transmembrane</keyword>
<proteinExistence type="predicted"/>
<evidence type="ECO:0000313" key="2">
    <source>
        <dbReference type="EMBL" id="AYV81648.1"/>
    </source>
</evidence>
<keyword evidence="1" id="KW-0472">Membrane</keyword>